<sequence length="464" mass="48827">MSLTRSALAGLVLAAFVRAHASVCHPSIYGLNWPNQVTDAVQNWDNDQFVNPLRKSDNLTTDMWFAHGLKDFPPKDGDYLDIPSGGTLVTEICDNRALANSTRDPSTWDQPLQLYGADGMAMHQMNPLVPSPPPDPKWLGGTALAIAYTNDSANLKPSDMVVFTANYTSLFWHWQTYQIPDKMPPCPGFCLCTFNWIHLGCNGEGYPPEIYNTLFRCNVTGNTDPSNVIPLGSGKVPVLCDTDPDECVLTAKQPIYVWQADGNNMPDPENDCDAPTYNARYGFADGRQAVFPGQTVPVNSTSTSTGAGASASPVISTSVLPSHSVSKSVLPSNSVSNSILPSNSVSKSVQPTTDVSPSALPTTDVSPSALPSTDVSLSTDISPSAVLPTGGSVLLGGSGLPGGSVSISNIHVPSASASTNNTLLGGGSPSQIVDIVNPTNSGSVVSASASAKSCPKPKRSRMRM</sequence>
<feature type="compositionally biased region" description="Basic residues" evidence="12">
    <location>
        <begin position="455"/>
        <end position="464"/>
    </location>
</feature>
<evidence type="ECO:0000256" key="10">
    <source>
        <dbReference type="ARBA" id="ARBA00023180"/>
    </source>
</evidence>
<feature type="chain" id="PRO_5012237485" evidence="13">
    <location>
        <begin position="20"/>
        <end position="464"/>
    </location>
</feature>
<feature type="region of interest" description="Disordered" evidence="12">
    <location>
        <begin position="326"/>
        <end position="376"/>
    </location>
</feature>
<evidence type="ECO:0000256" key="11">
    <source>
        <dbReference type="ARBA" id="ARBA00046340"/>
    </source>
</evidence>
<comment type="subcellular location">
    <subcellularLocation>
        <location evidence="2">Secreted</location>
    </subcellularLocation>
</comment>
<keyword evidence="4" id="KW-0479">Metal-binding</keyword>
<keyword evidence="5 13" id="KW-0732">Signal</keyword>
<evidence type="ECO:0000256" key="6">
    <source>
        <dbReference type="ARBA" id="ARBA00023002"/>
    </source>
</evidence>
<evidence type="ECO:0000256" key="8">
    <source>
        <dbReference type="ARBA" id="ARBA00023033"/>
    </source>
</evidence>
<feature type="compositionally biased region" description="Low complexity" evidence="12">
    <location>
        <begin position="442"/>
        <end position="454"/>
    </location>
</feature>
<dbReference type="InterPro" id="IPR054497">
    <property type="entry name" value="LPMO_AA14"/>
</dbReference>
<reference evidence="14 15" key="1">
    <citation type="submission" date="2016-07" db="EMBL/GenBank/DDBJ databases">
        <title>Pervasive Adenine N6-methylation of Active Genes in Fungi.</title>
        <authorList>
            <consortium name="DOE Joint Genome Institute"/>
            <person name="Mondo S.J."/>
            <person name="Dannebaum R.O."/>
            <person name="Kuo R.C."/>
            <person name="Labutti K."/>
            <person name="Haridas S."/>
            <person name="Kuo A."/>
            <person name="Salamov A."/>
            <person name="Ahrendt S.R."/>
            <person name="Lipzen A."/>
            <person name="Sullivan W."/>
            <person name="Andreopoulos W.B."/>
            <person name="Clum A."/>
            <person name="Lindquist E."/>
            <person name="Daum C."/>
            <person name="Ramamoorthy G.K."/>
            <person name="Gryganskyi A."/>
            <person name="Culley D."/>
            <person name="Magnuson J.K."/>
            <person name="James T.Y."/>
            <person name="O'Malley M.A."/>
            <person name="Stajich J.E."/>
            <person name="Spatafora J.W."/>
            <person name="Visel A."/>
            <person name="Grigoriev I.V."/>
        </authorList>
    </citation>
    <scope>NUCLEOTIDE SEQUENCE [LARGE SCALE GENOMIC DNA]</scope>
    <source>
        <strain evidence="14 15">68-887.2</strain>
    </source>
</reference>
<evidence type="ECO:0000256" key="13">
    <source>
        <dbReference type="SAM" id="SignalP"/>
    </source>
</evidence>
<dbReference type="Pfam" id="PF22810">
    <property type="entry name" value="LPMO_AA14"/>
    <property type="match status" value="1"/>
</dbReference>
<evidence type="ECO:0000256" key="1">
    <source>
        <dbReference type="ARBA" id="ARBA00001973"/>
    </source>
</evidence>
<evidence type="ECO:0000256" key="4">
    <source>
        <dbReference type="ARBA" id="ARBA00022723"/>
    </source>
</evidence>
<keyword evidence="15" id="KW-1185">Reference proteome</keyword>
<accession>A0A1Y2B9C3</accession>
<evidence type="ECO:0000256" key="7">
    <source>
        <dbReference type="ARBA" id="ARBA00023008"/>
    </source>
</evidence>
<evidence type="ECO:0000256" key="5">
    <source>
        <dbReference type="ARBA" id="ARBA00022729"/>
    </source>
</evidence>
<keyword evidence="8" id="KW-0503">Monooxygenase</keyword>
<gene>
    <name evidence="14" type="ORF">BCR39DRAFT_92543</name>
</gene>
<dbReference type="GO" id="GO:0046872">
    <property type="term" value="F:metal ion binding"/>
    <property type="evidence" value="ECO:0007669"/>
    <property type="project" value="UniProtKB-KW"/>
</dbReference>
<evidence type="ECO:0000313" key="14">
    <source>
        <dbReference type="EMBL" id="ORY31423.1"/>
    </source>
</evidence>
<dbReference type="GO" id="GO:0005576">
    <property type="term" value="C:extracellular region"/>
    <property type="evidence" value="ECO:0007669"/>
    <property type="project" value="UniProtKB-SubCell"/>
</dbReference>
<keyword evidence="3" id="KW-0964">Secreted</keyword>
<comment type="caution">
    <text evidence="14">The sequence shown here is derived from an EMBL/GenBank/DDBJ whole genome shotgun (WGS) entry which is preliminary data.</text>
</comment>
<evidence type="ECO:0000256" key="3">
    <source>
        <dbReference type="ARBA" id="ARBA00022525"/>
    </source>
</evidence>
<dbReference type="GO" id="GO:0004497">
    <property type="term" value="F:monooxygenase activity"/>
    <property type="evidence" value="ECO:0007669"/>
    <property type="project" value="UniProtKB-KW"/>
</dbReference>
<protein>
    <submittedName>
        <fullName evidence="14">Uncharacterized protein</fullName>
    </submittedName>
</protein>
<dbReference type="AlphaFoldDB" id="A0A1Y2B9C3"/>
<dbReference type="OrthoDB" id="2019572at2759"/>
<proteinExistence type="inferred from homology"/>
<keyword evidence="6" id="KW-0560">Oxidoreductase</keyword>
<evidence type="ECO:0000256" key="12">
    <source>
        <dbReference type="SAM" id="MobiDB-lite"/>
    </source>
</evidence>
<feature type="compositionally biased region" description="Low complexity" evidence="12">
    <location>
        <begin position="300"/>
        <end position="312"/>
    </location>
</feature>
<comment type="cofactor">
    <cofactor evidence="1">
        <name>Cu(2+)</name>
        <dbReference type="ChEBI" id="CHEBI:29036"/>
    </cofactor>
</comment>
<dbReference type="Proteomes" id="UP000193986">
    <property type="component" value="Unassembled WGS sequence"/>
</dbReference>
<feature type="region of interest" description="Disordered" evidence="12">
    <location>
        <begin position="294"/>
        <end position="313"/>
    </location>
</feature>
<feature type="region of interest" description="Disordered" evidence="12">
    <location>
        <begin position="442"/>
        <end position="464"/>
    </location>
</feature>
<organism evidence="14 15">
    <name type="scientific">Naematelia encephala</name>
    <dbReference type="NCBI Taxonomy" id="71784"/>
    <lineage>
        <taxon>Eukaryota</taxon>
        <taxon>Fungi</taxon>
        <taxon>Dikarya</taxon>
        <taxon>Basidiomycota</taxon>
        <taxon>Agaricomycotina</taxon>
        <taxon>Tremellomycetes</taxon>
        <taxon>Tremellales</taxon>
        <taxon>Naemateliaceae</taxon>
        <taxon>Naematelia</taxon>
    </lineage>
</organism>
<dbReference type="InParanoid" id="A0A1Y2B9C3"/>
<comment type="similarity">
    <text evidence="11">Belongs to the polysaccharide monooxygenase AA14 family.</text>
</comment>
<keyword evidence="10" id="KW-0325">Glycoprotein</keyword>
<feature type="signal peptide" evidence="13">
    <location>
        <begin position="1"/>
        <end position="19"/>
    </location>
</feature>
<evidence type="ECO:0000256" key="9">
    <source>
        <dbReference type="ARBA" id="ARBA00023157"/>
    </source>
</evidence>
<evidence type="ECO:0000256" key="2">
    <source>
        <dbReference type="ARBA" id="ARBA00004613"/>
    </source>
</evidence>
<keyword evidence="7" id="KW-0186">Copper</keyword>
<evidence type="ECO:0000313" key="15">
    <source>
        <dbReference type="Proteomes" id="UP000193986"/>
    </source>
</evidence>
<dbReference type="STRING" id="71784.A0A1Y2B9C3"/>
<keyword evidence="9" id="KW-1015">Disulfide bond</keyword>
<dbReference type="EMBL" id="MCFC01000015">
    <property type="protein sequence ID" value="ORY31423.1"/>
    <property type="molecule type" value="Genomic_DNA"/>
</dbReference>
<name>A0A1Y2B9C3_9TREE</name>